<dbReference type="SUPFAM" id="SSF158457">
    <property type="entry name" value="Orange domain-like"/>
    <property type="match status" value="1"/>
</dbReference>
<evidence type="ECO:0000313" key="9">
    <source>
        <dbReference type="Proteomes" id="UP000504606"/>
    </source>
</evidence>
<dbReference type="GO" id="GO:0046983">
    <property type="term" value="F:protein dimerization activity"/>
    <property type="evidence" value="ECO:0007669"/>
    <property type="project" value="InterPro"/>
</dbReference>
<comment type="subcellular location">
    <subcellularLocation>
        <location evidence="1">Nucleus</location>
    </subcellularLocation>
</comment>
<accession>A0A9C6WVY1</accession>
<feature type="compositionally biased region" description="Basic residues" evidence="6">
    <location>
        <begin position="448"/>
        <end position="460"/>
    </location>
</feature>
<evidence type="ECO:0000256" key="1">
    <source>
        <dbReference type="ARBA" id="ARBA00004123"/>
    </source>
</evidence>
<feature type="compositionally biased region" description="Low complexity" evidence="6">
    <location>
        <begin position="14"/>
        <end position="23"/>
    </location>
</feature>
<evidence type="ECO:0000256" key="5">
    <source>
        <dbReference type="ARBA" id="ARBA00023242"/>
    </source>
</evidence>
<feature type="region of interest" description="Disordered" evidence="6">
    <location>
        <begin position="515"/>
        <end position="544"/>
    </location>
</feature>
<feature type="region of interest" description="Disordered" evidence="6">
    <location>
        <begin position="354"/>
        <end position="419"/>
    </location>
</feature>
<feature type="compositionally biased region" description="Polar residues" evidence="6">
    <location>
        <begin position="1"/>
        <end position="10"/>
    </location>
</feature>
<dbReference type="FunFam" id="4.10.280.10:FF:000079">
    <property type="entry name" value="CLUMA_CG001539, isoform A"/>
    <property type="match status" value="1"/>
</dbReference>
<dbReference type="Pfam" id="PF07527">
    <property type="entry name" value="Hairy_orange"/>
    <property type="match status" value="1"/>
</dbReference>
<dbReference type="GO" id="GO:0006355">
    <property type="term" value="P:regulation of DNA-templated transcription"/>
    <property type="evidence" value="ECO:0007669"/>
    <property type="project" value="InterPro"/>
</dbReference>
<dbReference type="SUPFAM" id="SSF47459">
    <property type="entry name" value="HLH, helix-loop-helix DNA-binding domain"/>
    <property type="match status" value="1"/>
</dbReference>
<organism evidence="9 10">
    <name type="scientific">Frankliniella occidentalis</name>
    <name type="common">Western flower thrips</name>
    <name type="synonym">Euthrips occidentalis</name>
    <dbReference type="NCBI Taxonomy" id="133901"/>
    <lineage>
        <taxon>Eukaryota</taxon>
        <taxon>Metazoa</taxon>
        <taxon>Ecdysozoa</taxon>
        <taxon>Arthropoda</taxon>
        <taxon>Hexapoda</taxon>
        <taxon>Insecta</taxon>
        <taxon>Pterygota</taxon>
        <taxon>Neoptera</taxon>
        <taxon>Paraneoptera</taxon>
        <taxon>Thysanoptera</taxon>
        <taxon>Terebrantia</taxon>
        <taxon>Thripoidea</taxon>
        <taxon>Thripidae</taxon>
        <taxon>Frankliniella</taxon>
    </lineage>
</organism>
<evidence type="ECO:0000256" key="3">
    <source>
        <dbReference type="ARBA" id="ARBA00023125"/>
    </source>
</evidence>
<dbReference type="CTD" id="44669"/>
<dbReference type="OrthoDB" id="6371181at2759"/>
<feature type="region of interest" description="Disordered" evidence="6">
    <location>
        <begin position="254"/>
        <end position="296"/>
    </location>
</feature>
<evidence type="ECO:0000256" key="2">
    <source>
        <dbReference type="ARBA" id="ARBA00023015"/>
    </source>
</evidence>
<evidence type="ECO:0000259" key="7">
    <source>
        <dbReference type="PROSITE" id="PS50888"/>
    </source>
</evidence>
<reference evidence="10" key="1">
    <citation type="submission" date="2025-08" db="UniProtKB">
        <authorList>
            <consortium name="RefSeq"/>
        </authorList>
    </citation>
    <scope>IDENTIFICATION</scope>
    <source>
        <tissue evidence="10">Whole organism</tissue>
    </source>
</reference>
<keyword evidence="9" id="KW-1185">Reference proteome</keyword>
<dbReference type="Gene3D" id="4.10.280.10">
    <property type="entry name" value="Helix-loop-helix DNA-binding domain"/>
    <property type="match status" value="1"/>
</dbReference>
<dbReference type="Proteomes" id="UP000504606">
    <property type="component" value="Unplaced"/>
</dbReference>
<dbReference type="Pfam" id="PF00010">
    <property type="entry name" value="HLH"/>
    <property type="match status" value="1"/>
</dbReference>
<dbReference type="RefSeq" id="XP_052120919.1">
    <property type="nucleotide sequence ID" value="XM_052264959.1"/>
</dbReference>
<evidence type="ECO:0000259" key="8">
    <source>
        <dbReference type="PROSITE" id="PS51054"/>
    </source>
</evidence>
<dbReference type="Gene3D" id="6.10.250.980">
    <property type="match status" value="1"/>
</dbReference>
<dbReference type="InterPro" id="IPR003650">
    <property type="entry name" value="Orange_dom"/>
</dbReference>
<dbReference type="SMART" id="SM00353">
    <property type="entry name" value="HLH"/>
    <property type="match status" value="1"/>
</dbReference>
<feature type="compositionally biased region" description="Low complexity" evidence="6">
    <location>
        <begin position="528"/>
        <end position="542"/>
    </location>
</feature>
<feature type="domain" description="BHLH" evidence="7">
    <location>
        <begin position="181"/>
        <end position="236"/>
    </location>
</feature>
<proteinExistence type="predicted"/>
<sequence length="669" mass="71699">MEQPSPTSYWGDSAGPTGPAGPAGLAAASPVLALRHQGHQGLLVHADRIGPGGPGPAPLQVPVGPSSDASSVRLPEDQSIFHYCEGNLNFSTAHSEDDEYFHKRKLSRTLGGAMVTESLPLPRLPMLAVSAAAHERLHLHPAHHQGAQHGHGLDNRTALVAPMPLPLQLPLHISSRREHREDPMSHRIIEKRRRDRMNNCLADLSRLIPAEYLKKGRGRVEKTEIIEMAIKHMQYLQSRANLAAGVDCSTAGPGPGDLRVTKCEQSPGSDRGEAAETEAASETTTTPPPADSALRPVVRPIVTEHYRLGYQECMQEAMHFLVEVEGYLAKDSLCVKLISHLQKHCDRIVKGDRLNFPRTRQPGEATSSSGSNSSYGPTTSGGGSAGGGGGGFKSVPGTSPDETQSSPAQGHPLAHQHHGLAASMASMAASQLRDILCSSPPSPSPSHHQYHPGHGMRGHQQHYADEVHEGGPHDDRHSPHPHADHPGGNHHSYPDSHSQHSYKFKNTIKQRFSEEHGGVGISMKRMRSSSPAATTAPSHPSSQQTQASVPIFVLHAKGSFYIPLTVSYETLAPYMDVDLLSDGGSARDSGSTAGTVQPGVVLHPVTISVNFQQLVKSYLHTPPPAPPTAPIPLPLVPAPQSTPTHPLHPWARTDGAFVPMSPWELSARP</sequence>
<dbReference type="InterPro" id="IPR050370">
    <property type="entry name" value="HES_HEY"/>
</dbReference>
<keyword evidence="2" id="KW-0805">Transcription regulation</keyword>
<feature type="domain" description="Orange" evidence="8">
    <location>
        <begin position="306"/>
        <end position="341"/>
    </location>
</feature>
<dbReference type="GO" id="GO:0003677">
    <property type="term" value="F:DNA binding"/>
    <property type="evidence" value="ECO:0007669"/>
    <property type="project" value="UniProtKB-KW"/>
</dbReference>
<protein>
    <submittedName>
        <fullName evidence="10">Uncharacterized protein LOC113209439 isoform X1</fullName>
    </submittedName>
</protein>
<evidence type="ECO:0000256" key="4">
    <source>
        <dbReference type="ARBA" id="ARBA00023163"/>
    </source>
</evidence>
<evidence type="ECO:0000256" key="6">
    <source>
        <dbReference type="SAM" id="MobiDB-lite"/>
    </source>
</evidence>
<dbReference type="AlphaFoldDB" id="A0A9C6WVY1"/>
<keyword evidence="3" id="KW-0238">DNA-binding</keyword>
<dbReference type="GeneID" id="113209439"/>
<dbReference type="GO" id="GO:0005634">
    <property type="term" value="C:nucleus"/>
    <property type="evidence" value="ECO:0007669"/>
    <property type="project" value="UniProtKB-SubCell"/>
</dbReference>
<name>A0A9C6WVY1_FRAOC</name>
<dbReference type="InterPro" id="IPR011598">
    <property type="entry name" value="bHLH_dom"/>
</dbReference>
<dbReference type="SMART" id="SM00511">
    <property type="entry name" value="ORANGE"/>
    <property type="match status" value="1"/>
</dbReference>
<evidence type="ECO:0000313" key="10">
    <source>
        <dbReference type="RefSeq" id="XP_052120919.1"/>
    </source>
</evidence>
<gene>
    <name evidence="10" type="primary">LOC113209439</name>
</gene>
<dbReference type="PROSITE" id="PS51054">
    <property type="entry name" value="ORANGE"/>
    <property type="match status" value="1"/>
</dbReference>
<feature type="region of interest" description="Disordered" evidence="6">
    <location>
        <begin position="1"/>
        <end position="23"/>
    </location>
</feature>
<dbReference type="CDD" id="cd11440">
    <property type="entry name" value="bHLH-O_Cwo_like"/>
    <property type="match status" value="1"/>
</dbReference>
<dbReference type="InterPro" id="IPR036638">
    <property type="entry name" value="HLH_DNA-bd_sf"/>
</dbReference>
<dbReference type="PANTHER" id="PTHR10985">
    <property type="entry name" value="BASIC HELIX-LOOP-HELIX TRANSCRIPTION FACTOR, HES-RELATED"/>
    <property type="match status" value="1"/>
</dbReference>
<feature type="compositionally biased region" description="Basic and acidic residues" evidence="6">
    <location>
        <begin position="462"/>
        <end position="498"/>
    </location>
</feature>
<feature type="compositionally biased region" description="Low complexity" evidence="6">
    <location>
        <begin position="366"/>
        <end position="378"/>
    </location>
</feature>
<feature type="compositionally biased region" description="Gly residues" evidence="6">
    <location>
        <begin position="379"/>
        <end position="392"/>
    </location>
</feature>
<feature type="region of interest" description="Disordered" evidence="6">
    <location>
        <begin position="435"/>
        <end position="500"/>
    </location>
</feature>
<keyword evidence="5" id="KW-0539">Nucleus</keyword>
<dbReference type="PROSITE" id="PS50888">
    <property type="entry name" value="BHLH"/>
    <property type="match status" value="1"/>
</dbReference>
<keyword evidence="4" id="KW-0804">Transcription</keyword>